<dbReference type="InterPro" id="IPR013815">
    <property type="entry name" value="ATP_grasp_subdomain_1"/>
</dbReference>
<dbReference type="PANTHER" id="PTHR43615">
    <property type="entry name" value="PHOSPHOENOLPYRUVATE SYNTHASE-RELATED"/>
    <property type="match status" value="1"/>
</dbReference>
<gene>
    <name evidence="2" type="ORF">METZ01_LOCUS182058</name>
</gene>
<dbReference type="Pfam" id="PF01326">
    <property type="entry name" value="PPDK_N"/>
    <property type="match status" value="1"/>
</dbReference>
<feature type="non-terminal residue" evidence="2">
    <location>
        <position position="321"/>
    </location>
</feature>
<dbReference type="AlphaFoldDB" id="A0A382CTP5"/>
<dbReference type="Gene3D" id="3.30.470.20">
    <property type="entry name" value="ATP-grasp fold, B domain"/>
    <property type="match status" value="1"/>
</dbReference>
<dbReference type="InterPro" id="IPR051549">
    <property type="entry name" value="PEP_Utilizing_Enz"/>
</dbReference>
<dbReference type="EMBL" id="UINC01035966">
    <property type="protein sequence ID" value="SVB29204.1"/>
    <property type="molecule type" value="Genomic_DNA"/>
</dbReference>
<organism evidence="2">
    <name type="scientific">marine metagenome</name>
    <dbReference type="NCBI Taxonomy" id="408172"/>
    <lineage>
        <taxon>unclassified sequences</taxon>
        <taxon>metagenomes</taxon>
        <taxon>ecological metagenomes</taxon>
    </lineage>
</organism>
<reference evidence="2" key="1">
    <citation type="submission" date="2018-05" db="EMBL/GenBank/DDBJ databases">
        <authorList>
            <person name="Lanie J.A."/>
            <person name="Ng W.-L."/>
            <person name="Kazmierczak K.M."/>
            <person name="Andrzejewski T.M."/>
            <person name="Davidsen T.M."/>
            <person name="Wayne K.J."/>
            <person name="Tettelin H."/>
            <person name="Glass J.I."/>
            <person name="Rusch D."/>
            <person name="Podicherti R."/>
            <person name="Tsui H.-C.T."/>
            <person name="Winkler M.E."/>
        </authorList>
    </citation>
    <scope>NUCLEOTIDE SEQUENCE</scope>
</reference>
<name>A0A382CTP5_9ZZZZ</name>
<feature type="domain" description="Pyruvate phosphate dikinase AMP/ATP-binding" evidence="1">
    <location>
        <begin position="18"/>
        <end position="306"/>
    </location>
</feature>
<proteinExistence type="predicted"/>
<accession>A0A382CTP5</accession>
<evidence type="ECO:0000259" key="1">
    <source>
        <dbReference type="Pfam" id="PF01326"/>
    </source>
</evidence>
<evidence type="ECO:0000313" key="2">
    <source>
        <dbReference type="EMBL" id="SVB29204.1"/>
    </source>
</evidence>
<dbReference type="SUPFAM" id="SSF56059">
    <property type="entry name" value="Glutathione synthetase ATP-binding domain-like"/>
    <property type="match status" value="1"/>
</dbReference>
<dbReference type="Gene3D" id="3.30.1490.20">
    <property type="entry name" value="ATP-grasp fold, A domain"/>
    <property type="match status" value="1"/>
</dbReference>
<dbReference type="GO" id="GO:0016301">
    <property type="term" value="F:kinase activity"/>
    <property type="evidence" value="ECO:0007669"/>
    <property type="project" value="InterPro"/>
</dbReference>
<sequence length="321" mass="35040">MKPLIVSLLSDEATDADRFGPKAANLATLCQAGLPTPGGFCLDAEAYHLQLDENKLTVKPNETITNEVRAARLHAIGMRLGFLEQPIATPILESLLEVWKLLKQTTDTVVVRSSALVEDQAGSNFAGQFESFLDLKNQTDYQTAVRSCWAALWSTRVLRYMATHDLHAADTAMALLIQPLVRANVSGGGLSQNANGEMVISATWGLGSAIAQGEIVPDRYVLSRDGAVLETDAGRKNHQVDCVHGMQSVKTDLVNTPCLDSKQIMELGKLLLKVEDIFGDHVEIEWALDAEGIKLLQARPLCVETAHVPDEIWLQHPRLNG</sequence>
<protein>
    <recommendedName>
        <fullName evidence="1">Pyruvate phosphate dikinase AMP/ATP-binding domain-containing protein</fullName>
    </recommendedName>
</protein>
<dbReference type="InterPro" id="IPR002192">
    <property type="entry name" value="PPDK_AMP/ATP-bd"/>
</dbReference>
<dbReference type="GO" id="GO:0005524">
    <property type="term" value="F:ATP binding"/>
    <property type="evidence" value="ECO:0007669"/>
    <property type="project" value="InterPro"/>
</dbReference>
<dbReference type="PANTHER" id="PTHR43615:SF1">
    <property type="entry name" value="PPDK_N DOMAIN-CONTAINING PROTEIN"/>
    <property type="match status" value="1"/>
</dbReference>